<comment type="caution">
    <text evidence="1">The sequence shown here is derived from an EMBL/GenBank/DDBJ whole genome shotgun (WGS) entry which is preliminary data.</text>
</comment>
<gene>
    <name evidence="1" type="ORF">NV381_19380</name>
</gene>
<evidence type="ECO:0000313" key="2">
    <source>
        <dbReference type="Proteomes" id="UP001300012"/>
    </source>
</evidence>
<reference evidence="1 2" key="1">
    <citation type="submission" date="2022-08" db="EMBL/GenBank/DDBJ databases">
        <title>Paenibacillus endoradicis sp. nov., Paenibacillus radicibacter sp. nov and Paenibacillus pararadicis sp. nov., three cold-adapted plant growth-promoting bacteria isolated from root of Larix gmelinii in Great Khingan.</title>
        <authorList>
            <person name="Xue H."/>
        </authorList>
    </citation>
    <scope>NUCLEOTIDE SEQUENCE [LARGE SCALE GENOMIC DNA]</scope>
    <source>
        <strain evidence="1 2">N5-1-1-5</strain>
    </source>
</reference>
<name>A0ABT1YJK6_9BACL</name>
<sequence length="116" mass="13927">MVKQTDIKNYGMGVNDLETSAFEMMEMLHLRSKIHHYFNELSDEEKNEVTRYDLILISNAQQFYEKMKLVYDFHNQNKSDEEWWWHLHNIVQAFNARSFTISFAQSNGDLMVKTIQ</sequence>
<protein>
    <submittedName>
        <fullName evidence="1">Uncharacterized protein</fullName>
    </submittedName>
</protein>
<evidence type="ECO:0000313" key="1">
    <source>
        <dbReference type="EMBL" id="MCR8633346.1"/>
    </source>
</evidence>
<dbReference type="EMBL" id="JANQBD010000014">
    <property type="protein sequence ID" value="MCR8633346.1"/>
    <property type="molecule type" value="Genomic_DNA"/>
</dbReference>
<accession>A0ABT1YJK6</accession>
<dbReference type="Proteomes" id="UP001300012">
    <property type="component" value="Unassembled WGS sequence"/>
</dbReference>
<dbReference type="RefSeq" id="WP_258214923.1">
    <property type="nucleotide sequence ID" value="NZ_JANQBD010000014.1"/>
</dbReference>
<organism evidence="1 2">
    <name type="scientific">Paenibacillus radicis</name>
    <name type="common">ex Xue et al. 2023</name>
    <dbReference type="NCBI Taxonomy" id="2972489"/>
    <lineage>
        <taxon>Bacteria</taxon>
        <taxon>Bacillati</taxon>
        <taxon>Bacillota</taxon>
        <taxon>Bacilli</taxon>
        <taxon>Bacillales</taxon>
        <taxon>Paenibacillaceae</taxon>
        <taxon>Paenibacillus</taxon>
    </lineage>
</organism>
<proteinExistence type="predicted"/>
<keyword evidence="2" id="KW-1185">Reference proteome</keyword>